<reference evidence="2 3" key="1">
    <citation type="journal article" date="2019" name="Int. J. Syst. Evol. Microbiol.">
        <title>The Global Catalogue of Microorganisms (GCM) 10K type strain sequencing project: providing services to taxonomists for standard genome sequencing and annotation.</title>
        <authorList>
            <consortium name="The Broad Institute Genomics Platform"/>
            <consortium name="The Broad Institute Genome Sequencing Center for Infectious Disease"/>
            <person name="Wu L."/>
            <person name="Ma J."/>
        </authorList>
    </citation>
    <scope>NUCLEOTIDE SEQUENCE [LARGE SCALE GENOMIC DNA]</scope>
    <source>
        <strain evidence="2 3">JCM 16328</strain>
    </source>
</reference>
<comment type="caution">
    <text evidence="2">The sequence shown here is derived from an EMBL/GenBank/DDBJ whole genome shotgun (WGS) entry which is preliminary data.</text>
</comment>
<dbReference type="Pfam" id="PF26070">
    <property type="entry name" value="DUF8027"/>
    <property type="match status" value="1"/>
</dbReference>
<dbReference type="Proteomes" id="UP001500420">
    <property type="component" value="Unassembled WGS sequence"/>
</dbReference>
<evidence type="ECO:0000313" key="2">
    <source>
        <dbReference type="EMBL" id="GAA0682508.1"/>
    </source>
</evidence>
<dbReference type="RefSeq" id="WP_343775798.1">
    <property type="nucleotide sequence ID" value="NZ_BAAADV010000008.1"/>
</dbReference>
<dbReference type="EMBL" id="BAAADV010000008">
    <property type="protein sequence ID" value="GAA0682508.1"/>
    <property type="molecule type" value="Genomic_DNA"/>
</dbReference>
<protein>
    <recommendedName>
        <fullName evidence="1">DUF8027 domain-containing protein</fullName>
    </recommendedName>
</protein>
<feature type="domain" description="DUF8027" evidence="1">
    <location>
        <begin position="1"/>
        <end position="58"/>
    </location>
</feature>
<evidence type="ECO:0000313" key="3">
    <source>
        <dbReference type="Proteomes" id="UP001500420"/>
    </source>
</evidence>
<sequence>MPIPGYDPEDIDDTLEDLLTTEEKQEYLTDEEWESYRSGDESLLDLLESSEIKSIFERRGKLPDSS</sequence>
<organism evidence="2 3">
    <name type="scientific">Natronoarchaeum mannanilyticum</name>
    <dbReference type="NCBI Taxonomy" id="926360"/>
    <lineage>
        <taxon>Archaea</taxon>
        <taxon>Methanobacteriati</taxon>
        <taxon>Methanobacteriota</taxon>
        <taxon>Stenosarchaea group</taxon>
        <taxon>Halobacteria</taxon>
        <taxon>Halobacteriales</taxon>
        <taxon>Natronoarchaeaceae</taxon>
    </lineage>
</organism>
<keyword evidence="3" id="KW-1185">Reference proteome</keyword>
<dbReference type="AlphaFoldDB" id="A0AAV3TDG2"/>
<dbReference type="InterPro" id="IPR058340">
    <property type="entry name" value="DUF8027"/>
</dbReference>
<name>A0AAV3TDG2_9EURY</name>
<accession>A0AAV3TDG2</accession>
<proteinExistence type="predicted"/>
<evidence type="ECO:0000259" key="1">
    <source>
        <dbReference type="Pfam" id="PF26070"/>
    </source>
</evidence>
<gene>
    <name evidence="2" type="ORF">GCM10009020_34700</name>
</gene>